<dbReference type="Proteomes" id="UP000024635">
    <property type="component" value="Unassembled WGS sequence"/>
</dbReference>
<name>A0A016SN50_9BILA</name>
<comment type="caution">
    <text evidence="2">The sequence shown here is derived from an EMBL/GenBank/DDBJ whole genome shotgun (WGS) entry which is preliminary data.</text>
</comment>
<evidence type="ECO:0008006" key="4">
    <source>
        <dbReference type="Google" id="ProtNLM"/>
    </source>
</evidence>
<evidence type="ECO:0000256" key="1">
    <source>
        <dbReference type="SAM" id="Phobius"/>
    </source>
</evidence>
<gene>
    <name evidence="2" type="primary">Acey_s0198.g1630</name>
    <name evidence="2" type="ORF">Y032_0198g1630</name>
</gene>
<keyword evidence="3" id="KW-1185">Reference proteome</keyword>
<reference evidence="3" key="1">
    <citation type="journal article" date="2015" name="Nat. Genet.">
        <title>The genome and transcriptome of the zoonotic hookworm Ancylostoma ceylanicum identify infection-specific gene families.</title>
        <authorList>
            <person name="Schwarz E.M."/>
            <person name="Hu Y."/>
            <person name="Antoshechkin I."/>
            <person name="Miller M.M."/>
            <person name="Sternberg P.W."/>
            <person name="Aroian R.V."/>
        </authorList>
    </citation>
    <scope>NUCLEOTIDE SEQUENCE</scope>
    <source>
        <strain evidence="3">HY135</strain>
    </source>
</reference>
<dbReference type="OrthoDB" id="5868068at2759"/>
<organism evidence="2 3">
    <name type="scientific">Ancylostoma ceylanicum</name>
    <dbReference type="NCBI Taxonomy" id="53326"/>
    <lineage>
        <taxon>Eukaryota</taxon>
        <taxon>Metazoa</taxon>
        <taxon>Ecdysozoa</taxon>
        <taxon>Nematoda</taxon>
        <taxon>Chromadorea</taxon>
        <taxon>Rhabditida</taxon>
        <taxon>Rhabditina</taxon>
        <taxon>Rhabditomorpha</taxon>
        <taxon>Strongyloidea</taxon>
        <taxon>Ancylostomatidae</taxon>
        <taxon>Ancylostomatinae</taxon>
        <taxon>Ancylostoma</taxon>
    </lineage>
</organism>
<sequence length="96" mass="10642">MSVEATFELRVLAAFLILVPVVIGLVMQALLALSLYKGWKTFGQNSFYLITMQLMWCDVCALLLDLYVAFPLTLTGVQVPTLPLKLQSSMAAARFL</sequence>
<keyword evidence="1" id="KW-0472">Membrane</keyword>
<keyword evidence="1" id="KW-1133">Transmembrane helix</keyword>
<proteinExistence type="predicted"/>
<keyword evidence="1" id="KW-0812">Transmembrane</keyword>
<dbReference type="AlphaFoldDB" id="A0A016SN50"/>
<feature type="transmembrane region" description="Helical" evidence="1">
    <location>
        <begin position="12"/>
        <end position="35"/>
    </location>
</feature>
<protein>
    <recommendedName>
        <fullName evidence="4">7TM GPCR serpentine receptor class x (Srx) domain-containing protein</fullName>
    </recommendedName>
</protein>
<dbReference type="EMBL" id="JARK01001534">
    <property type="protein sequence ID" value="EYB92093.1"/>
    <property type="molecule type" value="Genomic_DNA"/>
</dbReference>
<feature type="transmembrane region" description="Helical" evidence="1">
    <location>
        <begin position="47"/>
        <end position="70"/>
    </location>
</feature>
<evidence type="ECO:0000313" key="3">
    <source>
        <dbReference type="Proteomes" id="UP000024635"/>
    </source>
</evidence>
<evidence type="ECO:0000313" key="2">
    <source>
        <dbReference type="EMBL" id="EYB92093.1"/>
    </source>
</evidence>
<accession>A0A016SN50</accession>